<dbReference type="Pfam" id="PF01419">
    <property type="entry name" value="Jacalin"/>
    <property type="match status" value="1"/>
</dbReference>
<dbReference type="EMBL" id="NBSK02000006">
    <property type="protein sequence ID" value="KAJ0200023.1"/>
    <property type="molecule type" value="Genomic_DNA"/>
</dbReference>
<evidence type="ECO:0000313" key="5">
    <source>
        <dbReference type="Proteomes" id="UP000235145"/>
    </source>
</evidence>
<dbReference type="Gramene" id="rna-gnl|WGS:NBSK|LSAT_6X18420_mrna">
    <property type="protein sequence ID" value="cds-PLY72805.1"/>
    <property type="gene ID" value="gene-LSAT_6X18420"/>
</dbReference>
<dbReference type="Proteomes" id="UP000235145">
    <property type="component" value="Unassembled WGS sequence"/>
</dbReference>
<dbReference type="Gene3D" id="2.100.10.30">
    <property type="entry name" value="Jacalin-like lectin domain"/>
    <property type="match status" value="1"/>
</dbReference>
<feature type="domain" description="Jacalin-type lectin" evidence="3">
    <location>
        <begin position="1"/>
        <end position="149"/>
    </location>
</feature>
<evidence type="ECO:0000256" key="2">
    <source>
        <dbReference type="ARBA" id="ARBA00022734"/>
    </source>
</evidence>
<evidence type="ECO:0000313" key="4">
    <source>
        <dbReference type="EMBL" id="KAJ0200023.1"/>
    </source>
</evidence>
<dbReference type="GO" id="GO:0030246">
    <property type="term" value="F:carbohydrate binding"/>
    <property type="evidence" value="ECO:0007669"/>
    <property type="project" value="UniProtKB-KW"/>
</dbReference>
<keyword evidence="5" id="KW-1185">Reference proteome</keyword>
<evidence type="ECO:0000259" key="3">
    <source>
        <dbReference type="PROSITE" id="PS51752"/>
    </source>
</evidence>
<protein>
    <recommendedName>
        <fullName evidence="3">Jacalin-type lectin domain-containing protein</fullName>
    </recommendedName>
</protein>
<dbReference type="OrthoDB" id="581739at2759"/>
<dbReference type="InterPro" id="IPR036404">
    <property type="entry name" value="Jacalin-like_lectin_dom_sf"/>
</dbReference>
<dbReference type="SMART" id="SM00915">
    <property type="entry name" value="Jacalin"/>
    <property type="match status" value="1"/>
</dbReference>
<reference evidence="4 5" key="1">
    <citation type="journal article" date="2017" name="Nat. Commun.">
        <title>Genome assembly with in vitro proximity ligation data and whole-genome triplication in lettuce.</title>
        <authorList>
            <person name="Reyes-Chin-Wo S."/>
            <person name="Wang Z."/>
            <person name="Yang X."/>
            <person name="Kozik A."/>
            <person name="Arikit S."/>
            <person name="Song C."/>
            <person name="Xia L."/>
            <person name="Froenicke L."/>
            <person name="Lavelle D.O."/>
            <person name="Truco M.J."/>
            <person name="Xia R."/>
            <person name="Zhu S."/>
            <person name="Xu C."/>
            <person name="Xu H."/>
            <person name="Xu X."/>
            <person name="Cox K."/>
            <person name="Korf I."/>
            <person name="Meyers B.C."/>
            <person name="Michelmore R.W."/>
        </authorList>
    </citation>
    <scope>NUCLEOTIDE SEQUENCE [LARGE SCALE GENOMIC DNA]</scope>
    <source>
        <strain evidence="5">cv. Salinas</strain>
        <tissue evidence="4">Seedlings</tissue>
    </source>
</reference>
<sequence>MENMLRLGPKEMKGSIWDEGGGTTIVQILISHRHYQIDSIQFLYAVNGKVFRSEIRGELTGLKFDMVTFDHPREYLTSVSGQYNNGAYNGELVSIAFGTNIRKYGPFGRVVDNSLTQFVYNFTPKVSFGGFYGSVYNHSVYAIGVYVRPLVSLAEIESYIIKDEERRR</sequence>
<dbReference type="SUPFAM" id="SSF51101">
    <property type="entry name" value="Mannose-binding lectins"/>
    <property type="match status" value="1"/>
</dbReference>
<dbReference type="PROSITE" id="PS51752">
    <property type="entry name" value="JACALIN_LECTIN"/>
    <property type="match status" value="1"/>
</dbReference>
<comment type="similarity">
    <text evidence="1">Belongs to the jacalin lectin family.</text>
</comment>
<dbReference type="PANTHER" id="PTHR47293">
    <property type="entry name" value="JACALIN-RELATED LECTIN 3"/>
    <property type="match status" value="1"/>
</dbReference>
<organism evidence="4 5">
    <name type="scientific">Lactuca sativa</name>
    <name type="common">Garden lettuce</name>
    <dbReference type="NCBI Taxonomy" id="4236"/>
    <lineage>
        <taxon>Eukaryota</taxon>
        <taxon>Viridiplantae</taxon>
        <taxon>Streptophyta</taxon>
        <taxon>Embryophyta</taxon>
        <taxon>Tracheophyta</taxon>
        <taxon>Spermatophyta</taxon>
        <taxon>Magnoliopsida</taxon>
        <taxon>eudicotyledons</taxon>
        <taxon>Gunneridae</taxon>
        <taxon>Pentapetalae</taxon>
        <taxon>asterids</taxon>
        <taxon>campanulids</taxon>
        <taxon>Asterales</taxon>
        <taxon>Asteraceae</taxon>
        <taxon>Cichorioideae</taxon>
        <taxon>Cichorieae</taxon>
        <taxon>Lactucinae</taxon>
        <taxon>Lactuca</taxon>
    </lineage>
</organism>
<gene>
    <name evidence="4" type="ORF">LSAT_V11C600305850</name>
</gene>
<dbReference type="PANTHER" id="PTHR47293:SF70">
    <property type="entry name" value="JACALIN-RELATED LECTIN 24-RELATED"/>
    <property type="match status" value="1"/>
</dbReference>
<dbReference type="AlphaFoldDB" id="A0A9R1V619"/>
<comment type="caution">
    <text evidence="4">The sequence shown here is derived from an EMBL/GenBank/DDBJ whole genome shotgun (WGS) entry which is preliminary data.</text>
</comment>
<dbReference type="InterPro" id="IPR001229">
    <property type="entry name" value="Jacalin-like_lectin_dom"/>
</dbReference>
<accession>A0A9R1V619</accession>
<keyword evidence="2" id="KW-0430">Lectin</keyword>
<proteinExistence type="inferred from homology"/>
<name>A0A9R1V619_LACSA</name>
<evidence type="ECO:0000256" key="1">
    <source>
        <dbReference type="ARBA" id="ARBA00006568"/>
    </source>
</evidence>